<reference evidence="1 2" key="1">
    <citation type="submission" date="2018-06" db="EMBL/GenBank/DDBJ databases">
        <authorList>
            <consortium name="Pathogen Informatics"/>
            <person name="Doyle S."/>
        </authorList>
    </citation>
    <scope>NUCLEOTIDE SEQUENCE [LARGE SCALE GENOMIC DNA]</scope>
    <source>
        <strain evidence="1 2">NCTC11807</strain>
    </source>
</reference>
<dbReference type="Proteomes" id="UP000255425">
    <property type="component" value="Unassembled WGS sequence"/>
</dbReference>
<gene>
    <name evidence="1" type="ORF">NCTC11807_00161</name>
</gene>
<dbReference type="EMBL" id="UHDZ01000001">
    <property type="protein sequence ID" value="SUM67271.1"/>
    <property type="molecule type" value="Genomic_DNA"/>
</dbReference>
<evidence type="ECO:0000313" key="1">
    <source>
        <dbReference type="EMBL" id="SUM67271.1"/>
    </source>
</evidence>
<evidence type="ECO:0000313" key="2">
    <source>
        <dbReference type="Proteomes" id="UP000255425"/>
    </source>
</evidence>
<accession>A0A380GWG5</accession>
<proteinExistence type="predicted"/>
<protein>
    <submittedName>
        <fullName evidence="1">Putative malolactic enzyme</fullName>
    </submittedName>
</protein>
<keyword evidence="2" id="KW-1185">Reference proteome</keyword>
<organism evidence="1 2">
    <name type="scientific">Staphylococcus saccharolyticus</name>
    <dbReference type="NCBI Taxonomy" id="33028"/>
    <lineage>
        <taxon>Bacteria</taxon>
        <taxon>Bacillati</taxon>
        <taxon>Bacillota</taxon>
        <taxon>Bacilli</taxon>
        <taxon>Bacillales</taxon>
        <taxon>Staphylococcaceae</taxon>
        <taxon>Staphylococcus</taxon>
    </lineage>
</organism>
<name>A0A380GWG5_9STAP</name>
<sequence>MKGLELLNNPFLNKGSAFIGEEREKWFVIY</sequence>
<dbReference type="AlphaFoldDB" id="A0A380GWG5"/>